<comment type="caution">
    <text evidence="2">The sequence shown here is derived from an EMBL/GenBank/DDBJ whole genome shotgun (WGS) entry which is preliminary data.</text>
</comment>
<sequence>MAYLEVGVGAAGKDAATLGKETSDPENGLHCPFFEELHAIFTERAKNMQRLLIDSEAGSTQAKKRVKKMSVERSFDELSEDVDEDEVGSWEEGLARSNSHKRKRERYQWRCLQE</sequence>
<reference evidence="2 3" key="1">
    <citation type="journal article" date="2020" name="Mol. Plant">
        <title>The Chromosome-Based Rubber Tree Genome Provides New Insights into Spurge Genome Evolution and Rubber Biosynthesis.</title>
        <authorList>
            <person name="Liu J."/>
            <person name="Shi C."/>
            <person name="Shi C.C."/>
            <person name="Li W."/>
            <person name="Zhang Q.J."/>
            <person name="Zhang Y."/>
            <person name="Li K."/>
            <person name="Lu H.F."/>
            <person name="Shi C."/>
            <person name="Zhu S.T."/>
            <person name="Xiao Z.Y."/>
            <person name="Nan H."/>
            <person name="Yue Y."/>
            <person name="Zhu X.G."/>
            <person name="Wu Y."/>
            <person name="Hong X.N."/>
            <person name="Fan G.Y."/>
            <person name="Tong Y."/>
            <person name="Zhang D."/>
            <person name="Mao C.L."/>
            <person name="Liu Y.L."/>
            <person name="Hao S.J."/>
            <person name="Liu W.Q."/>
            <person name="Lv M.Q."/>
            <person name="Zhang H.B."/>
            <person name="Liu Y."/>
            <person name="Hu-Tang G.R."/>
            <person name="Wang J.P."/>
            <person name="Wang J.H."/>
            <person name="Sun Y.H."/>
            <person name="Ni S.B."/>
            <person name="Chen W.B."/>
            <person name="Zhang X.C."/>
            <person name="Jiao Y.N."/>
            <person name="Eichler E.E."/>
            <person name="Li G.H."/>
            <person name="Liu X."/>
            <person name="Gao L.Z."/>
        </authorList>
    </citation>
    <scope>NUCLEOTIDE SEQUENCE [LARGE SCALE GENOMIC DNA]</scope>
    <source>
        <strain evidence="3">cv. GT1</strain>
        <tissue evidence="2">Leaf</tissue>
    </source>
</reference>
<dbReference type="EMBL" id="JAAGAX010000005">
    <property type="protein sequence ID" value="KAF2316105.1"/>
    <property type="molecule type" value="Genomic_DNA"/>
</dbReference>
<feature type="region of interest" description="Disordered" evidence="1">
    <location>
        <begin position="54"/>
        <end position="103"/>
    </location>
</feature>
<organism evidence="2 3">
    <name type="scientific">Hevea brasiliensis</name>
    <name type="common">Para rubber tree</name>
    <name type="synonym">Siphonia brasiliensis</name>
    <dbReference type="NCBI Taxonomy" id="3981"/>
    <lineage>
        <taxon>Eukaryota</taxon>
        <taxon>Viridiplantae</taxon>
        <taxon>Streptophyta</taxon>
        <taxon>Embryophyta</taxon>
        <taxon>Tracheophyta</taxon>
        <taxon>Spermatophyta</taxon>
        <taxon>Magnoliopsida</taxon>
        <taxon>eudicotyledons</taxon>
        <taxon>Gunneridae</taxon>
        <taxon>Pentapetalae</taxon>
        <taxon>rosids</taxon>
        <taxon>fabids</taxon>
        <taxon>Malpighiales</taxon>
        <taxon>Euphorbiaceae</taxon>
        <taxon>Crotonoideae</taxon>
        <taxon>Micrandreae</taxon>
        <taxon>Hevea</taxon>
    </lineage>
</organism>
<gene>
    <name evidence="2" type="ORF">GH714_041080</name>
</gene>
<dbReference type="Proteomes" id="UP000467840">
    <property type="component" value="Chromosome 15"/>
</dbReference>
<keyword evidence="3" id="KW-1185">Reference proteome</keyword>
<dbReference type="AlphaFoldDB" id="A0A6A6MU52"/>
<accession>A0A6A6MU52</accession>
<feature type="compositionally biased region" description="Acidic residues" evidence="1">
    <location>
        <begin position="77"/>
        <end position="89"/>
    </location>
</feature>
<protein>
    <submittedName>
        <fullName evidence="2">Uncharacterized protein</fullName>
    </submittedName>
</protein>
<evidence type="ECO:0000313" key="3">
    <source>
        <dbReference type="Proteomes" id="UP000467840"/>
    </source>
</evidence>
<proteinExistence type="predicted"/>
<name>A0A6A6MU52_HEVBR</name>
<evidence type="ECO:0000256" key="1">
    <source>
        <dbReference type="SAM" id="MobiDB-lite"/>
    </source>
</evidence>
<evidence type="ECO:0000313" key="2">
    <source>
        <dbReference type="EMBL" id="KAF2316105.1"/>
    </source>
</evidence>